<name>A0A5E4PGA3_9COXI</name>
<keyword evidence="4 10" id="KW-0732">Signal</keyword>
<gene>
    <name evidence="12" type="primary">ccp</name>
    <name evidence="12" type="ORF">AQUSIP_09550</name>
</gene>
<feature type="binding site" description="covalent" evidence="8">
    <location>
        <position position="62"/>
    </location>
    <ligand>
        <name>heme c</name>
        <dbReference type="ChEBI" id="CHEBI:61717"/>
        <label>1</label>
    </ligand>
</feature>
<dbReference type="InterPro" id="IPR026259">
    <property type="entry name" value="MauG/Cytc_peroxidase"/>
</dbReference>
<comment type="PTM">
    <text evidence="8">Binds 2 heme groups per subunit.</text>
</comment>
<evidence type="ECO:0000256" key="2">
    <source>
        <dbReference type="ARBA" id="ARBA00022617"/>
    </source>
</evidence>
<dbReference type="RefSeq" id="WP_148338952.1">
    <property type="nucleotide sequence ID" value="NZ_LR699119.1"/>
</dbReference>
<dbReference type="GO" id="GO:0020037">
    <property type="term" value="F:heme binding"/>
    <property type="evidence" value="ECO:0007669"/>
    <property type="project" value="InterPro"/>
</dbReference>
<dbReference type="EMBL" id="LR699119">
    <property type="protein sequence ID" value="VVC75665.1"/>
    <property type="molecule type" value="Genomic_DNA"/>
</dbReference>
<protein>
    <submittedName>
        <fullName evidence="12">Cytochrome c551 peroxidase</fullName>
    </submittedName>
</protein>
<dbReference type="SUPFAM" id="SSF46626">
    <property type="entry name" value="Cytochrome c"/>
    <property type="match status" value="2"/>
</dbReference>
<keyword evidence="12" id="KW-0575">Peroxidase</keyword>
<feature type="binding site" description="axial binding residue" evidence="9">
    <location>
        <position position="63"/>
    </location>
    <ligand>
        <name>heme c</name>
        <dbReference type="ChEBI" id="CHEBI:61717"/>
        <label>1</label>
    </ligand>
    <ligandPart>
        <name>Fe</name>
        <dbReference type="ChEBI" id="CHEBI:18248"/>
    </ligandPart>
</feature>
<comment type="subcellular location">
    <subcellularLocation>
        <location evidence="1">Periplasm</location>
    </subcellularLocation>
</comment>
<keyword evidence="3 9" id="KW-0479">Metal-binding</keyword>
<reference evidence="12 13" key="1">
    <citation type="submission" date="2019-08" db="EMBL/GenBank/DDBJ databases">
        <authorList>
            <person name="Guy L."/>
        </authorList>
    </citation>
    <scope>NUCLEOTIDE SEQUENCE [LARGE SCALE GENOMIC DNA]</scope>
    <source>
        <strain evidence="12 13">SGT-108</strain>
    </source>
</reference>
<keyword evidence="6" id="KW-0560">Oxidoreductase</keyword>
<dbReference type="KEGG" id="asip:AQUSIP_09550"/>
<dbReference type="PROSITE" id="PS51007">
    <property type="entry name" value="CYTC"/>
    <property type="match status" value="1"/>
</dbReference>
<feature type="domain" description="Cytochrome c" evidence="11">
    <location>
        <begin position="187"/>
        <end position="307"/>
    </location>
</feature>
<feature type="binding site" description="axial binding residue" evidence="9">
    <location>
        <position position="282"/>
    </location>
    <ligand>
        <name>heme c</name>
        <dbReference type="ChEBI" id="CHEBI:61717"/>
        <label>2</label>
    </ligand>
    <ligandPart>
        <name>Fe</name>
        <dbReference type="ChEBI" id="CHEBI:18248"/>
    </ligandPart>
</feature>
<evidence type="ECO:0000256" key="7">
    <source>
        <dbReference type="ARBA" id="ARBA00023004"/>
    </source>
</evidence>
<keyword evidence="5" id="KW-0574">Periplasm</keyword>
<dbReference type="Pfam" id="PF03150">
    <property type="entry name" value="CCP_MauG"/>
    <property type="match status" value="1"/>
</dbReference>
<feature type="binding site" description="covalent" evidence="8">
    <location>
        <position position="201"/>
    </location>
    <ligand>
        <name>heme c</name>
        <dbReference type="ChEBI" id="CHEBI:61717"/>
        <label>2</label>
    </ligand>
</feature>
<dbReference type="Proteomes" id="UP000324194">
    <property type="component" value="Chromosome 1"/>
</dbReference>
<organism evidence="12 13">
    <name type="scientific">Aquicella siphonis</name>
    <dbReference type="NCBI Taxonomy" id="254247"/>
    <lineage>
        <taxon>Bacteria</taxon>
        <taxon>Pseudomonadati</taxon>
        <taxon>Pseudomonadota</taxon>
        <taxon>Gammaproteobacteria</taxon>
        <taxon>Legionellales</taxon>
        <taxon>Coxiellaceae</taxon>
        <taxon>Aquicella</taxon>
    </lineage>
</organism>
<feature type="chain" id="PRO_5023019144" evidence="10">
    <location>
        <begin position="22"/>
        <end position="323"/>
    </location>
</feature>
<dbReference type="PANTHER" id="PTHR30600">
    <property type="entry name" value="CYTOCHROME C PEROXIDASE-RELATED"/>
    <property type="match status" value="1"/>
</dbReference>
<proteinExistence type="predicted"/>
<dbReference type="Gene3D" id="1.10.760.10">
    <property type="entry name" value="Cytochrome c-like domain"/>
    <property type="match status" value="2"/>
</dbReference>
<evidence type="ECO:0000256" key="3">
    <source>
        <dbReference type="ARBA" id="ARBA00022723"/>
    </source>
</evidence>
<dbReference type="PIRSF" id="PIRSF000294">
    <property type="entry name" value="Cytochrome-c_peroxidase"/>
    <property type="match status" value="1"/>
</dbReference>
<dbReference type="OrthoDB" id="9805202at2"/>
<evidence type="ECO:0000313" key="13">
    <source>
        <dbReference type="Proteomes" id="UP000324194"/>
    </source>
</evidence>
<feature type="binding site" description="axial binding residue" evidence="9">
    <location>
        <position position="205"/>
    </location>
    <ligand>
        <name>heme c</name>
        <dbReference type="ChEBI" id="CHEBI:61717"/>
        <label>2</label>
    </ligand>
    <ligandPart>
        <name>Fe</name>
        <dbReference type="ChEBI" id="CHEBI:18248"/>
    </ligandPart>
</feature>
<feature type="binding site" description="covalent" evidence="8">
    <location>
        <position position="59"/>
    </location>
    <ligand>
        <name>heme c</name>
        <dbReference type="ChEBI" id="CHEBI:61717"/>
        <label>1</label>
    </ligand>
</feature>
<feature type="signal peptide" evidence="10">
    <location>
        <begin position="1"/>
        <end position="21"/>
    </location>
</feature>
<dbReference type="GO" id="GO:0046872">
    <property type="term" value="F:metal ion binding"/>
    <property type="evidence" value="ECO:0007669"/>
    <property type="project" value="UniProtKB-KW"/>
</dbReference>
<evidence type="ECO:0000259" key="11">
    <source>
        <dbReference type="PROSITE" id="PS51007"/>
    </source>
</evidence>
<sequence>MRNKFITGSCILISLIHLAHAQEPLQPLPEKVPLNADKVSLGARLFHDQRLSGNNTIACSSCHNLSTGGTDHTAVSSGINGKQGEIRAPTVYNSAYNFRQFWNGRAATLQEQAQGPVTNPVEMGANWPDVIKKLKMDPGYVNAFKKIYHQNIDMNNIVDAIAEFERSLSTPSRFDDYLRGKTTAITPQEKHGYDLFKSYGCVACHNGVNIGGGMYQKMGVAKDYFKDRGLPVKPADLGVYQVSKLEKDKHVFKVPSLRNIALTAPYYHDGAAQTLDDAVFKMGKYQLGIEISEKDRQDIIAFLNSLTGKTLDTNKTASLSTQP</sequence>
<evidence type="ECO:0000256" key="4">
    <source>
        <dbReference type="ARBA" id="ARBA00022729"/>
    </source>
</evidence>
<feature type="binding site" description="covalent" evidence="8">
    <location>
        <position position="204"/>
    </location>
    <ligand>
        <name>heme c</name>
        <dbReference type="ChEBI" id="CHEBI:61717"/>
        <label>2</label>
    </ligand>
</feature>
<dbReference type="InterPro" id="IPR051395">
    <property type="entry name" value="Cytochrome_c_Peroxidase/MauG"/>
</dbReference>
<dbReference type="InterPro" id="IPR036909">
    <property type="entry name" value="Cyt_c-like_dom_sf"/>
</dbReference>
<keyword evidence="2 8" id="KW-0349">Heme</keyword>
<keyword evidence="7 9" id="KW-0408">Iron</keyword>
<evidence type="ECO:0000256" key="8">
    <source>
        <dbReference type="PIRSR" id="PIRSR000294-1"/>
    </source>
</evidence>
<dbReference type="GO" id="GO:0004130">
    <property type="term" value="F:cytochrome-c peroxidase activity"/>
    <property type="evidence" value="ECO:0007669"/>
    <property type="project" value="TreeGrafter"/>
</dbReference>
<evidence type="ECO:0000313" key="12">
    <source>
        <dbReference type="EMBL" id="VVC75665.1"/>
    </source>
</evidence>
<dbReference type="PANTHER" id="PTHR30600:SF7">
    <property type="entry name" value="CYTOCHROME C PEROXIDASE-RELATED"/>
    <property type="match status" value="1"/>
</dbReference>
<evidence type="ECO:0000256" key="9">
    <source>
        <dbReference type="PIRSR" id="PIRSR000294-2"/>
    </source>
</evidence>
<evidence type="ECO:0000256" key="6">
    <source>
        <dbReference type="ARBA" id="ARBA00023002"/>
    </source>
</evidence>
<dbReference type="GO" id="GO:0042597">
    <property type="term" value="C:periplasmic space"/>
    <property type="evidence" value="ECO:0007669"/>
    <property type="project" value="UniProtKB-SubCell"/>
</dbReference>
<evidence type="ECO:0000256" key="10">
    <source>
        <dbReference type="SAM" id="SignalP"/>
    </source>
</evidence>
<accession>A0A5E4PGA3</accession>
<comment type="cofactor">
    <cofactor evidence="8">
        <name>heme</name>
        <dbReference type="ChEBI" id="CHEBI:30413"/>
    </cofactor>
    <text evidence="8">Binds 2 heme groups.</text>
</comment>
<evidence type="ECO:0000256" key="1">
    <source>
        <dbReference type="ARBA" id="ARBA00004418"/>
    </source>
</evidence>
<dbReference type="InterPro" id="IPR009056">
    <property type="entry name" value="Cyt_c-like_dom"/>
</dbReference>
<dbReference type="GO" id="GO:0009055">
    <property type="term" value="F:electron transfer activity"/>
    <property type="evidence" value="ECO:0007669"/>
    <property type="project" value="InterPro"/>
</dbReference>
<evidence type="ECO:0000256" key="5">
    <source>
        <dbReference type="ARBA" id="ARBA00022764"/>
    </source>
</evidence>
<dbReference type="InterPro" id="IPR004852">
    <property type="entry name" value="Di-haem_cyt_c_peroxidsae"/>
</dbReference>
<keyword evidence="13" id="KW-1185">Reference proteome</keyword>
<dbReference type="AlphaFoldDB" id="A0A5E4PGA3"/>